<dbReference type="CDD" id="cd07346">
    <property type="entry name" value="ABC_6TM_exporters"/>
    <property type="match status" value="1"/>
</dbReference>
<feature type="domain" description="ABC transmembrane type-1" evidence="9">
    <location>
        <begin position="35"/>
        <end position="316"/>
    </location>
</feature>
<organism evidence="10 11">
    <name type="scientific">Knoellia koreensis</name>
    <dbReference type="NCBI Taxonomy" id="2730921"/>
    <lineage>
        <taxon>Bacteria</taxon>
        <taxon>Bacillati</taxon>
        <taxon>Actinomycetota</taxon>
        <taxon>Actinomycetes</taxon>
        <taxon>Micrococcales</taxon>
        <taxon>Intrasporangiaceae</taxon>
        <taxon>Knoellia</taxon>
    </lineage>
</organism>
<evidence type="ECO:0000313" key="11">
    <source>
        <dbReference type="Proteomes" id="UP000588586"/>
    </source>
</evidence>
<dbReference type="InterPro" id="IPR039421">
    <property type="entry name" value="Type_1_exporter"/>
</dbReference>
<comment type="caution">
    <text evidence="10">The sequence shown here is derived from an EMBL/GenBank/DDBJ whole genome shotgun (WGS) entry which is preliminary data.</text>
</comment>
<dbReference type="PROSITE" id="PS50893">
    <property type="entry name" value="ABC_TRANSPORTER_2"/>
    <property type="match status" value="1"/>
</dbReference>
<keyword evidence="11" id="KW-1185">Reference proteome</keyword>
<dbReference type="InterPro" id="IPR017871">
    <property type="entry name" value="ABC_transporter-like_CS"/>
</dbReference>
<feature type="transmembrane region" description="Helical" evidence="7">
    <location>
        <begin position="34"/>
        <end position="54"/>
    </location>
</feature>
<dbReference type="PROSITE" id="PS00211">
    <property type="entry name" value="ABC_TRANSPORTER_1"/>
    <property type="match status" value="1"/>
</dbReference>
<dbReference type="Pfam" id="PF00664">
    <property type="entry name" value="ABC_membrane"/>
    <property type="match status" value="1"/>
</dbReference>
<evidence type="ECO:0000256" key="4">
    <source>
        <dbReference type="ARBA" id="ARBA00022840"/>
    </source>
</evidence>
<dbReference type="SUPFAM" id="SSF90123">
    <property type="entry name" value="ABC transporter transmembrane region"/>
    <property type="match status" value="1"/>
</dbReference>
<keyword evidence="4 10" id="KW-0067">ATP-binding</keyword>
<feature type="domain" description="ABC transporter" evidence="8">
    <location>
        <begin position="353"/>
        <end position="586"/>
    </location>
</feature>
<dbReference type="Pfam" id="PF00005">
    <property type="entry name" value="ABC_tran"/>
    <property type="match status" value="1"/>
</dbReference>
<evidence type="ECO:0000256" key="7">
    <source>
        <dbReference type="SAM" id="Phobius"/>
    </source>
</evidence>
<evidence type="ECO:0000256" key="6">
    <source>
        <dbReference type="ARBA" id="ARBA00023136"/>
    </source>
</evidence>
<dbReference type="Gene3D" id="1.20.1560.10">
    <property type="entry name" value="ABC transporter type 1, transmembrane domain"/>
    <property type="match status" value="1"/>
</dbReference>
<evidence type="ECO:0000259" key="8">
    <source>
        <dbReference type="PROSITE" id="PS50893"/>
    </source>
</evidence>
<dbReference type="GO" id="GO:0140359">
    <property type="term" value="F:ABC-type transporter activity"/>
    <property type="evidence" value="ECO:0007669"/>
    <property type="project" value="InterPro"/>
</dbReference>
<dbReference type="GO" id="GO:0005886">
    <property type="term" value="C:plasma membrane"/>
    <property type="evidence" value="ECO:0007669"/>
    <property type="project" value="UniProtKB-SubCell"/>
</dbReference>
<dbReference type="InterPro" id="IPR027417">
    <property type="entry name" value="P-loop_NTPase"/>
</dbReference>
<feature type="transmembrane region" description="Helical" evidence="7">
    <location>
        <begin position="183"/>
        <end position="203"/>
    </location>
</feature>
<dbReference type="GO" id="GO:0005524">
    <property type="term" value="F:ATP binding"/>
    <property type="evidence" value="ECO:0007669"/>
    <property type="project" value="UniProtKB-KW"/>
</dbReference>
<feature type="transmembrane region" description="Helical" evidence="7">
    <location>
        <begin position="267"/>
        <end position="288"/>
    </location>
</feature>
<keyword evidence="5 7" id="KW-1133">Transmembrane helix</keyword>
<keyword evidence="6 7" id="KW-0472">Membrane</keyword>
<dbReference type="InterPro" id="IPR003593">
    <property type="entry name" value="AAA+_ATPase"/>
</dbReference>
<dbReference type="InterPro" id="IPR011527">
    <property type="entry name" value="ABC1_TM_dom"/>
</dbReference>
<protein>
    <submittedName>
        <fullName evidence="10">ABC transporter ATP-binding protein</fullName>
    </submittedName>
</protein>
<evidence type="ECO:0000256" key="3">
    <source>
        <dbReference type="ARBA" id="ARBA00022741"/>
    </source>
</evidence>
<comment type="subcellular location">
    <subcellularLocation>
        <location evidence="1">Cell membrane</location>
        <topology evidence="1">Multi-pass membrane protein</topology>
    </subcellularLocation>
</comment>
<evidence type="ECO:0000256" key="1">
    <source>
        <dbReference type="ARBA" id="ARBA00004651"/>
    </source>
</evidence>
<evidence type="ECO:0000256" key="5">
    <source>
        <dbReference type="ARBA" id="ARBA00022989"/>
    </source>
</evidence>
<dbReference type="InterPro" id="IPR036640">
    <property type="entry name" value="ABC1_TM_sf"/>
</dbReference>
<gene>
    <name evidence="10" type="ORF">HJG52_05990</name>
</gene>
<name>A0A849H715_9MICO</name>
<dbReference type="Proteomes" id="UP000588586">
    <property type="component" value="Unassembled WGS sequence"/>
</dbReference>
<sequence>MTATAAAQARATRQRNRLEREDFDHVFDLRPTDFVVVGFLGLVQAGALAAFVVLTRRVIESLTPTGVGNAAVQAYEGGLRDTAILGGLGVLIGAARALEFTRAERAGYEVVRRLRMDMYAHLQRMRPEHLRHRARGGLLLRLTGDLSMLRMWLSRGLLEGISAAIVLTVGLGVVFWLDLWMGLAVVCVLALGAAMSLGFGRSMREATRTMRRRRSLLMGNIDEQLNTVRVSQVSGRTAGEYARLSRQNDSLTRALCRVAALRGQLRGLAAGASLVSVAAVLAVGVVGVRRGTTTMPEVIACALLARYLARPVRTLGLAHDYWHRGLVSRQKVLDFLVSSSRHPREDDLEPLTVRGGRIEFVDVTVPGALRGFSAVADRGELVAVTGPSGSGKSTLLGILARLVEPASGDVVIDGQRLADTAPSSVGPMMGVSSPDLPLLRGTVRRNVTYAAQRASDAEVQRVVKGLGLDESLARHGHHGLSDWVTEGGANLSAGDRQLVSLARAMMGTPRILLLDEPMTGLDATSRSLVREALLRHRGTVLMVTQDPDALSLADSVWVLDPDEPATVLTGEEYRDRLWRTRSARNTRWPAAGL</sequence>
<proteinExistence type="predicted"/>
<dbReference type="EMBL" id="JABEPQ010000001">
    <property type="protein sequence ID" value="NNM45556.1"/>
    <property type="molecule type" value="Genomic_DNA"/>
</dbReference>
<evidence type="ECO:0000256" key="2">
    <source>
        <dbReference type="ARBA" id="ARBA00022692"/>
    </source>
</evidence>
<dbReference type="AlphaFoldDB" id="A0A849H715"/>
<feature type="transmembrane region" description="Helical" evidence="7">
    <location>
        <begin position="157"/>
        <end position="177"/>
    </location>
</feature>
<dbReference type="InterPro" id="IPR003439">
    <property type="entry name" value="ABC_transporter-like_ATP-bd"/>
</dbReference>
<keyword evidence="3" id="KW-0547">Nucleotide-binding</keyword>
<evidence type="ECO:0000313" key="10">
    <source>
        <dbReference type="EMBL" id="NNM45556.1"/>
    </source>
</evidence>
<dbReference type="PROSITE" id="PS50929">
    <property type="entry name" value="ABC_TM1F"/>
    <property type="match status" value="1"/>
</dbReference>
<dbReference type="SMART" id="SM00382">
    <property type="entry name" value="AAA"/>
    <property type="match status" value="1"/>
</dbReference>
<dbReference type="GO" id="GO:0016887">
    <property type="term" value="F:ATP hydrolysis activity"/>
    <property type="evidence" value="ECO:0007669"/>
    <property type="project" value="InterPro"/>
</dbReference>
<dbReference type="GO" id="GO:0034040">
    <property type="term" value="F:ATPase-coupled lipid transmembrane transporter activity"/>
    <property type="evidence" value="ECO:0007669"/>
    <property type="project" value="TreeGrafter"/>
</dbReference>
<keyword evidence="2 7" id="KW-0812">Transmembrane</keyword>
<dbReference type="PANTHER" id="PTHR24221:SF654">
    <property type="entry name" value="ATP-BINDING CASSETTE SUB-FAMILY B MEMBER 6"/>
    <property type="match status" value="1"/>
</dbReference>
<reference evidence="10 11" key="1">
    <citation type="submission" date="2020-04" db="EMBL/GenBank/DDBJ databases">
        <title>Knoellia sp. isolate from air conditioner.</title>
        <authorList>
            <person name="Chea S."/>
            <person name="Kim D.-U."/>
        </authorList>
    </citation>
    <scope>NUCLEOTIDE SEQUENCE [LARGE SCALE GENOMIC DNA]</scope>
    <source>
        <strain evidence="10 11">DB2414S</strain>
    </source>
</reference>
<accession>A0A849H715</accession>
<evidence type="ECO:0000259" key="9">
    <source>
        <dbReference type="PROSITE" id="PS50929"/>
    </source>
</evidence>
<dbReference type="RefSeq" id="WP_171242560.1">
    <property type="nucleotide sequence ID" value="NZ_JABEPQ010000001.1"/>
</dbReference>
<dbReference type="PANTHER" id="PTHR24221">
    <property type="entry name" value="ATP-BINDING CASSETTE SUB-FAMILY B"/>
    <property type="match status" value="1"/>
</dbReference>
<dbReference type="Gene3D" id="3.40.50.300">
    <property type="entry name" value="P-loop containing nucleotide triphosphate hydrolases"/>
    <property type="match status" value="1"/>
</dbReference>
<dbReference type="SUPFAM" id="SSF52540">
    <property type="entry name" value="P-loop containing nucleoside triphosphate hydrolases"/>
    <property type="match status" value="1"/>
</dbReference>